<comment type="caution">
    <text evidence="1">The sequence shown here is derived from an EMBL/GenBank/DDBJ whole genome shotgun (WGS) entry which is preliminary data.</text>
</comment>
<protein>
    <submittedName>
        <fullName evidence="1">Uncharacterized protein</fullName>
    </submittedName>
</protein>
<dbReference type="EMBL" id="JADOTY010000001">
    <property type="protein sequence ID" value="MBG6101822.1"/>
    <property type="molecule type" value="Genomic_DNA"/>
</dbReference>
<gene>
    <name evidence="1" type="ORF">IW249_002236</name>
</gene>
<evidence type="ECO:0000313" key="1">
    <source>
        <dbReference type="EMBL" id="MBG6101822.1"/>
    </source>
</evidence>
<name>A0ABS0JZQ6_9ACTN</name>
<evidence type="ECO:0000313" key="2">
    <source>
        <dbReference type="Proteomes" id="UP000631791"/>
    </source>
</evidence>
<sequence>MTEFEDTYRGLLLVDPPLRRQWLLDRKPASVSHAHWWIALIDAATSDVHRQHRGWPSHRPCADMPLAVFLIDLASEHGFPTEVAVAQLASLITIALDAGQRVQDLPASARPDAVARRAVDSFGMTREQAAARAASLRATPLTEEDFVQPGEDWQASWEALAVTDDYQDYHRLLNINRVLTDLVPLVDQMTDAHLVTDVQAWLQVLTELDPVPEVITPSDRTPEEPLDRG</sequence>
<reference evidence="1 2" key="1">
    <citation type="submission" date="2020-11" db="EMBL/GenBank/DDBJ databases">
        <title>Sequencing the genomes of 1000 actinobacteria strains.</title>
        <authorList>
            <person name="Klenk H.-P."/>
        </authorList>
    </citation>
    <scope>NUCLEOTIDE SEQUENCE [LARGE SCALE GENOMIC DNA]</scope>
    <source>
        <strain evidence="1 2">DSM 101695</strain>
    </source>
</reference>
<dbReference type="RefSeq" id="WP_196920686.1">
    <property type="nucleotide sequence ID" value="NZ_JADOTY010000001.1"/>
</dbReference>
<dbReference type="Proteomes" id="UP000631791">
    <property type="component" value="Unassembled WGS sequence"/>
</dbReference>
<organism evidence="1 2">
    <name type="scientific">Micromonospora vinacea</name>
    <dbReference type="NCBI Taxonomy" id="709878"/>
    <lineage>
        <taxon>Bacteria</taxon>
        <taxon>Bacillati</taxon>
        <taxon>Actinomycetota</taxon>
        <taxon>Actinomycetes</taxon>
        <taxon>Micromonosporales</taxon>
        <taxon>Micromonosporaceae</taxon>
        <taxon>Micromonospora</taxon>
    </lineage>
</organism>
<accession>A0ABS0JZQ6</accession>
<proteinExistence type="predicted"/>
<keyword evidence="2" id="KW-1185">Reference proteome</keyword>